<evidence type="ECO:0000256" key="3">
    <source>
        <dbReference type="ARBA" id="ARBA00009184"/>
    </source>
</evidence>
<dbReference type="Pfam" id="PF06888">
    <property type="entry name" value="Put_Phosphatase"/>
    <property type="match status" value="1"/>
</dbReference>
<dbReference type="Gene3D" id="3.40.50.1000">
    <property type="entry name" value="HAD superfamily/HAD-like"/>
    <property type="match status" value="1"/>
</dbReference>
<accession>A0ABU9VS28</accession>
<dbReference type="EMBL" id="JBCITM010000004">
    <property type="protein sequence ID" value="MEN1759965.1"/>
    <property type="molecule type" value="Genomic_DNA"/>
</dbReference>
<dbReference type="InterPro" id="IPR050582">
    <property type="entry name" value="HAD-like_SerB"/>
</dbReference>
<evidence type="ECO:0000256" key="11">
    <source>
        <dbReference type="ARBA" id="ARBA00048523"/>
    </source>
</evidence>
<dbReference type="EC" id="3.1.3.3" evidence="4"/>
<dbReference type="Gene3D" id="3.90.1470.20">
    <property type="match status" value="1"/>
</dbReference>
<keyword evidence="13" id="KW-1185">Reference proteome</keyword>
<keyword evidence="8" id="KW-0460">Magnesium</keyword>
<dbReference type="InterPro" id="IPR023214">
    <property type="entry name" value="HAD_sf"/>
</dbReference>
<dbReference type="RefSeq" id="WP_343185290.1">
    <property type="nucleotide sequence ID" value="NZ_JBCITM010000004.1"/>
</dbReference>
<evidence type="ECO:0000313" key="12">
    <source>
        <dbReference type="EMBL" id="MEN1759965.1"/>
    </source>
</evidence>
<dbReference type="NCBIfam" id="TIGR01488">
    <property type="entry name" value="HAD-SF-IB"/>
    <property type="match status" value="1"/>
</dbReference>
<dbReference type="SUPFAM" id="SSF56784">
    <property type="entry name" value="HAD-like"/>
    <property type="match status" value="1"/>
</dbReference>
<dbReference type="Proteomes" id="UP001407405">
    <property type="component" value="Unassembled WGS sequence"/>
</dbReference>
<dbReference type="GO" id="GO:0016787">
    <property type="term" value="F:hydrolase activity"/>
    <property type="evidence" value="ECO:0007669"/>
    <property type="project" value="UniProtKB-KW"/>
</dbReference>
<dbReference type="PANTHER" id="PTHR43344:SF2">
    <property type="entry name" value="PHOSPHOSERINE PHOSPHATASE"/>
    <property type="match status" value="1"/>
</dbReference>
<dbReference type="InterPro" id="IPR016965">
    <property type="entry name" value="Pase_PHOSPHO-typ"/>
</dbReference>
<dbReference type="InterPro" id="IPR006384">
    <property type="entry name" value="HAD_hydro_PyrdxlP_Pase-like"/>
</dbReference>
<comment type="catalytic activity">
    <reaction evidence="10">
        <text>O-phospho-L-serine + H2O = L-serine + phosphate</text>
        <dbReference type="Rhea" id="RHEA:21208"/>
        <dbReference type="ChEBI" id="CHEBI:15377"/>
        <dbReference type="ChEBI" id="CHEBI:33384"/>
        <dbReference type="ChEBI" id="CHEBI:43474"/>
        <dbReference type="ChEBI" id="CHEBI:57524"/>
        <dbReference type="EC" id="3.1.3.3"/>
    </reaction>
</comment>
<evidence type="ECO:0000256" key="7">
    <source>
        <dbReference type="ARBA" id="ARBA00022801"/>
    </source>
</evidence>
<comment type="caution">
    <text evidence="12">The sequence shown here is derived from an EMBL/GenBank/DDBJ whole genome shotgun (WGS) entry which is preliminary data.</text>
</comment>
<sequence>MGKLTGNHENDQHFDIFLDFDGTITTTDVCHAMVKALAGEGWQAINQQWENREISTVECARQTLKTFRQQEPEAILQIAESIPLEKGFGAFVQAAQQAGHRLYILSDGYELYIHHLLKKAGISLPVYANRMVFKPEMDIETPYSEPACGQCGVCKCKLVRRLSRNDGKSVYIGDGVSDYCPVKEVDFVFARRQLLAHCRQQGIAAWPFEDFHQVLQQMEALEKSMRSGTHERQ</sequence>
<keyword evidence="7 12" id="KW-0378">Hydrolase</keyword>
<evidence type="ECO:0000256" key="6">
    <source>
        <dbReference type="ARBA" id="ARBA00022723"/>
    </source>
</evidence>
<name>A0ABU9VS28_9CLOT</name>
<comment type="cofactor">
    <cofactor evidence="1">
        <name>Mg(2+)</name>
        <dbReference type="ChEBI" id="CHEBI:18420"/>
    </cofactor>
</comment>
<evidence type="ECO:0000256" key="10">
    <source>
        <dbReference type="ARBA" id="ARBA00048138"/>
    </source>
</evidence>
<evidence type="ECO:0000256" key="8">
    <source>
        <dbReference type="ARBA" id="ARBA00022842"/>
    </source>
</evidence>
<evidence type="ECO:0000313" key="13">
    <source>
        <dbReference type="Proteomes" id="UP001407405"/>
    </source>
</evidence>
<comment type="catalytic activity">
    <reaction evidence="11">
        <text>O-phospho-D-serine + H2O = D-serine + phosphate</text>
        <dbReference type="Rhea" id="RHEA:24873"/>
        <dbReference type="ChEBI" id="CHEBI:15377"/>
        <dbReference type="ChEBI" id="CHEBI:35247"/>
        <dbReference type="ChEBI" id="CHEBI:43474"/>
        <dbReference type="ChEBI" id="CHEBI:58680"/>
        <dbReference type="EC" id="3.1.3.3"/>
    </reaction>
</comment>
<comment type="pathway">
    <text evidence="2">Amino-acid biosynthesis; L-serine biosynthesis; L-serine from 3-phospho-D-glycerate: step 3/3.</text>
</comment>
<evidence type="ECO:0000256" key="5">
    <source>
        <dbReference type="ARBA" id="ARBA00022605"/>
    </source>
</evidence>
<evidence type="ECO:0000256" key="4">
    <source>
        <dbReference type="ARBA" id="ARBA00012640"/>
    </source>
</evidence>
<keyword evidence="5" id="KW-0028">Amino-acid biosynthesis</keyword>
<organism evidence="12 13">
    <name type="scientific">Anoxynatronum sibiricum</name>
    <dbReference type="NCBI Taxonomy" id="210623"/>
    <lineage>
        <taxon>Bacteria</taxon>
        <taxon>Bacillati</taxon>
        <taxon>Bacillota</taxon>
        <taxon>Clostridia</taxon>
        <taxon>Eubacteriales</taxon>
        <taxon>Clostridiaceae</taxon>
        <taxon>Anoxynatronum</taxon>
    </lineage>
</organism>
<evidence type="ECO:0000256" key="9">
    <source>
        <dbReference type="ARBA" id="ARBA00023299"/>
    </source>
</evidence>
<dbReference type="PANTHER" id="PTHR43344">
    <property type="entry name" value="PHOSPHOSERINE PHOSPHATASE"/>
    <property type="match status" value="1"/>
</dbReference>
<proteinExistence type="inferred from homology"/>
<keyword evidence="9" id="KW-0718">Serine biosynthesis</keyword>
<comment type="similarity">
    <text evidence="3">Belongs to the HAD-like hydrolase superfamily. SerB family.</text>
</comment>
<dbReference type="NCBIfam" id="TIGR01489">
    <property type="entry name" value="DKMTPPase-SF"/>
    <property type="match status" value="1"/>
</dbReference>
<reference evidence="12 13" key="1">
    <citation type="submission" date="2024-04" db="EMBL/GenBank/DDBJ databases">
        <title>Genome sequencing and metabolic network reconstruction of aminoacids and betaine degradation by Anoxynatronum sibiricum.</title>
        <authorList>
            <person name="Detkova E.N."/>
            <person name="Boltjanskaja Y.V."/>
            <person name="Mardanov A.V."/>
            <person name="Kevbrin V."/>
        </authorList>
    </citation>
    <scope>NUCLEOTIDE SEQUENCE [LARGE SCALE GENOMIC DNA]</scope>
    <source>
        <strain evidence="12 13">Z-7981</strain>
    </source>
</reference>
<evidence type="ECO:0000256" key="2">
    <source>
        <dbReference type="ARBA" id="ARBA00005135"/>
    </source>
</evidence>
<keyword evidence="6" id="KW-0479">Metal-binding</keyword>
<dbReference type="InterPro" id="IPR036412">
    <property type="entry name" value="HAD-like_sf"/>
</dbReference>
<gene>
    <name evidence="12" type="ORF">AAIG11_05755</name>
</gene>
<evidence type="ECO:0000256" key="1">
    <source>
        <dbReference type="ARBA" id="ARBA00001946"/>
    </source>
</evidence>
<protein>
    <recommendedName>
        <fullName evidence="4">phosphoserine phosphatase</fullName>
        <ecNumber evidence="4">3.1.3.3</ecNumber>
    </recommendedName>
</protein>